<sequence length="160" mass="18794">MTDHQHENEETIISEEELNQAVQLFNQAYPYFIEEIDRVEAERGKLNDFQLMIAVSHAKQKLEIISWNCRKTVNAIFQTFVEIYRRTSKEEAEDWAEETFGTSRIRFVPESDAGQIAPEGVNPRIHELKLQIQAKEAELLLLYQELVQLQEQEQASQREE</sequence>
<protein>
    <submittedName>
        <fullName evidence="2">Uncharacterized protein</fullName>
    </submittedName>
</protein>
<evidence type="ECO:0000313" key="3">
    <source>
        <dbReference type="Proteomes" id="UP000293568"/>
    </source>
</evidence>
<evidence type="ECO:0000256" key="1">
    <source>
        <dbReference type="SAM" id="Coils"/>
    </source>
</evidence>
<proteinExistence type="predicted"/>
<keyword evidence="3" id="KW-1185">Reference proteome</keyword>
<gene>
    <name evidence="2" type="ORF">ET464_04490</name>
</gene>
<dbReference type="OrthoDB" id="2600604at2"/>
<dbReference type="EMBL" id="CP035492">
    <property type="protein sequence ID" value="QAY65745.1"/>
    <property type="molecule type" value="Genomic_DNA"/>
</dbReference>
<dbReference type="RefSeq" id="WP_129438600.1">
    <property type="nucleotide sequence ID" value="NZ_CP035492.1"/>
</dbReference>
<name>A0A4P6ETI1_9BACL</name>
<dbReference type="KEGG" id="pprt:ET464_04490"/>
<keyword evidence="1" id="KW-0175">Coiled coil</keyword>
<dbReference type="Proteomes" id="UP000293568">
    <property type="component" value="Chromosome"/>
</dbReference>
<accession>A0A4P6ETI1</accession>
<feature type="coiled-coil region" evidence="1">
    <location>
        <begin position="125"/>
        <end position="152"/>
    </location>
</feature>
<dbReference type="AlphaFoldDB" id="A0A4P6ETI1"/>
<reference evidence="2 3" key="1">
    <citation type="submission" date="2019-01" db="EMBL/GenBank/DDBJ databases">
        <title>Genome sequencing of strain FW100M-2.</title>
        <authorList>
            <person name="Heo J."/>
            <person name="Kim S.-J."/>
            <person name="Kim J.-S."/>
            <person name="Hong S.-B."/>
            <person name="Kwon S.-W."/>
        </authorList>
    </citation>
    <scope>NUCLEOTIDE SEQUENCE [LARGE SCALE GENOMIC DNA]</scope>
    <source>
        <strain evidence="2 3">FW100M-2</strain>
    </source>
</reference>
<evidence type="ECO:0000313" key="2">
    <source>
        <dbReference type="EMBL" id="QAY65745.1"/>
    </source>
</evidence>
<organism evidence="2 3">
    <name type="scientific">Paenibacillus protaetiae</name>
    <dbReference type="NCBI Taxonomy" id="2509456"/>
    <lineage>
        <taxon>Bacteria</taxon>
        <taxon>Bacillati</taxon>
        <taxon>Bacillota</taxon>
        <taxon>Bacilli</taxon>
        <taxon>Bacillales</taxon>
        <taxon>Paenibacillaceae</taxon>
        <taxon>Paenibacillus</taxon>
    </lineage>
</organism>